<feature type="transmembrane region" description="Helical" evidence="1">
    <location>
        <begin position="55"/>
        <end position="77"/>
    </location>
</feature>
<feature type="domain" description="PAS" evidence="2">
    <location>
        <begin position="449"/>
        <end position="518"/>
    </location>
</feature>
<keyword evidence="8" id="KW-1185">Reference proteome</keyword>
<dbReference type="InterPro" id="IPR029787">
    <property type="entry name" value="Nucleotide_cyclase"/>
</dbReference>
<dbReference type="InterPro" id="IPR035919">
    <property type="entry name" value="EAL_sf"/>
</dbReference>
<evidence type="ECO:0000256" key="1">
    <source>
        <dbReference type="PROSITE-ProRule" id="PRU00244"/>
    </source>
</evidence>
<dbReference type="PROSITE" id="PS50883">
    <property type="entry name" value="EAL"/>
    <property type="match status" value="1"/>
</dbReference>
<evidence type="ECO:0000259" key="6">
    <source>
        <dbReference type="PROSITE" id="PS50924"/>
    </source>
</evidence>
<dbReference type="CDD" id="cd01948">
    <property type="entry name" value="EAL"/>
    <property type="match status" value="1"/>
</dbReference>
<feature type="domain" description="GGDEF" evidence="5">
    <location>
        <begin position="603"/>
        <end position="735"/>
    </location>
</feature>
<organism evidence="7 8">
    <name type="scientific">Paenisporosarcina macmurdoensis</name>
    <dbReference type="NCBI Taxonomy" id="212659"/>
    <lineage>
        <taxon>Bacteria</taxon>
        <taxon>Bacillati</taxon>
        <taxon>Bacillota</taxon>
        <taxon>Bacilli</taxon>
        <taxon>Bacillales</taxon>
        <taxon>Caryophanaceae</taxon>
        <taxon>Paenisporosarcina</taxon>
    </lineage>
</organism>
<comment type="caution">
    <text evidence="7">The sequence shown here is derived from an EMBL/GenBank/DDBJ whole genome shotgun (WGS) entry which is preliminary data.</text>
</comment>
<dbReference type="SMART" id="SM00091">
    <property type="entry name" value="PAS"/>
    <property type="match status" value="3"/>
</dbReference>
<dbReference type="PROSITE" id="PS50887">
    <property type="entry name" value="GGDEF"/>
    <property type="match status" value="1"/>
</dbReference>
<evidence type="ECO:0000259" key="2">
    <source>
        <dbReference type="PROSITE" id="PS50112"/>
    </source>
</evidence>
<proteinExistence type="predicted"/>
<dbReference type="InterPro" id="IPR000014">
    <property type="entry name" value="PAS"/>
</dbReference>
<feature type="domain" description="MHYT" evidence="6">
    <location>
        <begin position="1"/>
        <end position="146"/>
    </location>
</feature>
<keyword evidence="1" id="KW-0812">Transmembrane</keyword>
<feature type="domain" description="PAC" evidence="3">
    <location>
        <begin position="520"/>
        <end position="571"/>
    </location>
</feature>
<feature type="domain" description="PAS" evidence="2">
    <location>
        <begin position="325"/>
        <end position="395"/>
    </location>
</feature>
<feature type="transmembrane region" description="Helical" evidence="1">
    <location>
        <begin position="89"/>
        <end position="109"/>
    </location>
</feature>
<dbReference type="InterPro" id="IPR035965">
    <property type="entry name" value="PAS-like_dom_sf"/>
</dbReference>
<dbReference type="NCBIfam" id="TIGR00229">
    <property type="entry name" value="sensory_box"/>
    <property type="match status" value="3"/>
</dbReference>
<dbReference type="CDD" id="cd01949">
    <property type="entry name" value="GGDEF"/>
    <property type="match status" value="1"/>
</dbReference>
<dbReference type="PANTHER" id="PTHR44757">
    <property type="entry name" value="DIGUANYLATE CYCLASE DGCP"/>
    <property type="match status" value="1"/>
</dbReference>
<dbReference type="EMBL" id="JBHSRI010000005">
    <property type="protein sequence ID" value="MFC6038913.1"/>
    <property type="molecule type" value="Genomic_DNA"/>
</dbReference>
<dbReference type="InterPro" id="IPR005330">
    <property type="entry name" value="MHYT_dom"/>
</dbReference>
<evidence type="ECO:0000313" key="7">
    <source>
        <dbReference type="EMBL" id="MFC6038913.1"/>
    </source>
</evidence>
<dbReference type="Pfam" id="PF00990">
    <property type="entry name" value="GGDEF"/>
    <property type="match status" value="1"/>
</dbReference>
<dbReference type="Gene3D" id="3.30.450.20">
    <property type="entry name" value="PAS domain"/>
    <property type="match status" value="3"/>
</dbReference>
<feature type="transmembrane region" description="Helical" evidence="1">
    <location>
        <begin position="20"/>
        <end position="43"/>
    </location>
</feature>
<keyword evidence="1" id="KW-1133">Transmembrane helix</keyword>
<dbReference type="Pfam" id="PF00563">
    <property type="entry name" value="EAL"/>
    <property type="match status" value="1"/>
</dbReference>
<dbReference type="SMART" id="SM00052">
    <property type="entry name" value="EAL"/>
    <property type="match status" value="1"/>
</dbReference>
<evidence type="ECO:0000259" key="3">
    <source>
        <dbReference type="PROSITE" id="PS50113"/>
    </source>
</evidence>
<dbReference type="SUPFAM" id="SSF55073">
    <property type="entry name" value="Nucleotide cyclase"/>
    <property type="match status" value="1"/>
</dbReference>
<dbReference type="InterPro" id="IPR001610">
    <property type="entry name" value="PAC"/>
</dbReference>
<dbReference type="SMART" id="SM00086">
    <property type="entry name" value="PAC"/>
    <property type="match status" value="3"/>
</dbReference>
<gene>
    <name evidence="7" type="ORF">ACFPYN_05530</name>
</gene>
<dbReference type="PROSITE" id="PS50112">
    <property type="entry name" value="PAS"/>
    <property type="match status" value="3"/>
</dbReference>
<dbReference type="PANTHER" id="PTHR44757:SF2">
    <property type="entry name" value="BIOFILM ARCHITECTURE MAINTENANCE PROTEIN MBAA"/>
    <property type="match status" value="1"/>
</dbReference>
<dbReference type="PROSITE" id="PS50113">
    <property type="entry name" value="PAC"/>
    <property type="match status" value="2"/>
</dbReference>
<dbReference type="Pfam" id="PF13426">
    <property type="entry name" value="PAS_9"/>
    <property type="match status" value="3"/>
</dbReference>
<dbReference type="CDD" id="cd00130">
    <property type="entry name" value="PAS"/>
    <property type="match status" value="3"/>
</dbReference>
<dbReference type="InterPro" id="IPR052155">
    <property type="entry name" value="Biofilm_reg_signaling"/>
</dbReference>
<feature type="domain" description="PAS" evidence="2">
    <location>
        <begin position="201"/>
        <end position="267"/>
    </location>
</feature>
<dbReference type="InterPro" id="IPR043128">
    <property type="entry name" value="Rev_trsase/Diguanyl_cyclase"/>
</dbReference>
<dbReference type="SUPFAM" id="SSF141868">
    <property type="entry name" value="EAL domain-like"/>
    <property type="match status" value="1"/>
</dbReference>
<evidence type="ECO:0000313" key="8">
    <source>
        <dbReference type="Proteomes" id="UP001596170"/>
    </source>
</evidence>
<evidence type="ECO:0000259" key="5">
    <source>
        <dbReference type="PROSITE" id="PS50887"/>
    </source>
</evidence>
<feature type="transmembrane region" description="Helical" evidence="1">
    <location>
        <begin position="160"/>
        <end position="183"/>
    </location>
</feature>
<dbReference type="SMART" id="SM00267">
    <property type="entry name" value="GGDEF"/>
    <property type="match status" value="1"/>
</dbReference>
<dbReference type="InterPro" id="IPR001633">
    <property type="entry name" value="EAL_dom"/>
</dbReference>
<protein>
    <submittedName>
        <fullName evidence="7">PAS domain S-box protein</fullName>
    </submittedName>
</protein>
<dbReference type="InterPro" id="IPR000700">
    <property type="entry name" value="PAS-assoc_C"/>
</dbReference>
<dbReference type="Proteomes" id="UP001596170">
    <property type="component" value="Unassembled WGS sequence"/>
</dbReference>
<sequence length="948" mass="107295">MGVFSMHFIGMMAFHIGSPLTYHPFLLFVSLFAAIIASFASFYILQVEFVTKAKVVLSGFIIGTGIVSMHYIGMMAITEPVNLQFNSYYFILSILIAMIFSSFALKFFFEIKETNASVGQKVVSAVILGLGISLMHYTGMKATFYSQHSHTDSVTGIHPFTLAVVVSITVLIIMIIATFLSFLDLRTLNAERRFMVKVKESEERFRRLVELSPEAIVVLCNEKITFINEACLIMINGFSKSDLIGKSITEFVHPSFKDIVRERTQNTKPGFKAKPMELRIITPVGTVLEVEVTGVGIEFEGKSAIQLVLRDITLQKKTGRELEENRQRYRSLFQNNPDGVYSMDHNGNLMDINPSLEGILGYSIEELLTMSFHVVVDPNHLEMTNANFIKALGGKPENYETVGIRKNGKRIPLHITNIPIIVDDQVIGVYGIAKDISKEKEALNLLGENEEKYRSLFEYNLDAVVEIDMHGYFKNANKMTEKLTGFSKNELLTLSFPTLIANDLDRVNEFFTTVIGGNPVNFEHTIKNKNGHLVEVDINAVPKRKQGKIDGIFAIVRDVTEKKQAQKKIVEQAFTDQLTGLPNRHWFYKNLKEVVKRTKEQEQMIAILLVDFDDFKRINDLLGHYGGDLFLKQVSDKIRACLRKKDHISRLGGDEFIIVLEDVTEEDIRQLADQILKEMKQPVLLLGQEIVITLSIGISMQSTCTSDEETIIRQADVAMYLAKEKGKNNYQFFTDDLNKRVTKKLQLEKALHNALEQEEFQLYYQPQVDLRTGVLVGFEALIRWNSPSGLVSPMDFIPIAEETGLILPIGEWVIKEACRQIKAWENESHLKVPVSVNVSARQFTDVDFSKKVTKMLEEEKVDPHYLELEITESVMMNIEESSLLIEELKAVGVKIAIDDFGAGYSSLNVIKNVEIDTLKIDKSLIDEVLSNRRNMFILASIIDVGKKP</sequence>
<comment type="caution">
    <text evidence="1">Lacks conserved residue(s) required for the propagation of feature annotation.</text>
</comment>
<name>A0ABW1L715_9BACL</name>
<dbReference type="NCBIfam" id="TIGR00254">
    <property type="entry name" value="GGDEF"/>
    <property type="match status" value="1"/>
</dbReference>
<dbReference type="Gene3D" id="3.30.70.270">
    <property type="match status" value="1"/>
</dbReference>
<evidence type="ECO:0000259" key="4">
    <source>
        <dbReference type="PROSITE" id="PS50883"/>
    </source>
</evidence>
<dbReference type="InterPro" id="IPR000160">
    <property type="entry name" value="GGDEF_dom"/>
</dbReference>
<feature type="transmembrane region" description="Helical" evidence="1">
    <location>
        <begin position="121"/>
        <end position="140"/>
    </location>
</feature>
<keyword evidence="1" id="KW-0472">Membrane</keyword>
<dbReference type="Gene3D" id="3.20.20.450">
    <property type="entry name" value="EAL domain"/>
    <property type="match status" value="1"/>
</dbReference>
<dbReference type="RefSeq" id="WP_377733072.1">
    <property type="nucleotide sequence ID" value="NZ_JBHSRI010000005.1"/>
</dbReference>
<dbReference type="Pfam" id="PF03707">
    <property type="entry name" value="MHYT"/>
    <property type="match status" value="3"/>
</dbReference>
<reference evidence="8" key="1">
    <citation type="journal article" date="2019" name="Int. J. Syst. Evol. Microbiol.">
        <title>The Global Catalogue of Microorganisms (GCM) 10K type strain sequencing project: providing services to taxonomists for standard genome sequencing and annotation.</title>
        <authorList>
            <consortium name="The Broad Institute Genomics Platform"/>
            <consortium name="The Broad Institute Genome Sequencing Center for Infectious Disease"/>
            <person name="Wu L."/>
            <person name="Ma J."/>
        </authorList>
    </citation>
    <scope>NUCLEOTIDE SEQUENCE [LARGE SCALE GENOMIC DNA]</scope>
    <source>
        <strain evidence="8">CCUG 54527</strain>
    </source>
</reference>
<accession>A0ABW1L715</accession>
<dbReference type="SUPFAM" id="SSF55785">
    <property type="entry name" value="PYP-like sensor domain (PAS domain)"/>
    <property type="match status" value="3"/>
</dbReference>
<dbReference type="PROSITE" id="PS50924">
    <property type="entry name" value="MHYT"/>
    <property type="match status" value="1"/>
</dbReference>
<feature type="domain" description="PAC" evidence="3">
    <location>
        <begin position="397"/>
        <end position="448"/>
    </location>
</feature>
<feature type="domain" description="EAL" evidence="4">
    <location>
        <begin position="744"/>
        <end position="948"/>
    </location>
</feature>